<keyword evidence="3" id="KW-1185">Reference proteome</keyword>
<dbReference type="RefSeq" id="WP_394470896.1">
    <property type="nucleotide sequence ID" value="NZ_JBIGHY010000004.1"/>
</dbReference>
<organism evidence="2 3">
    <name type="scientific">Pelomonas dachongensis</name>
    <dbReference type="NCBI Taxonomy" id="3299029"/>
    <lineage>
        <taxon>Bacteria</taxon>
        <taxon>Pseudomonadati</taxon>
        <taxon>Pseudomonadota</taxon>
        <taxon>Betaproteobacteria</taxon>
        <taxon>Burkholderiales</taxon>
        <taxon>Sphaerotilaceae</taxon>
        <taxon>Roseateles</taxon>
    </lineage>
</organism>
<proteinExistence type="predicted"/>
<reference evidence="2 3" key="1">
    <citation type="submission" date="2024-09" db="EMBL/GenBank/DDBJ databases">
        <title>Novel species of the genus Pelomonas and Roseateles isolated from streams.</title>
        <authorList>
            <person name="Lu H."/>
        </authorList>
    </citation>
    <scope>NUCLEOTIDE SEQUENCE [LARGE SCALE GENOMIC DNA]</scope>
    <source>
        <strain evidence="2 3">DC23W</strain>
    </source>
</reference>
<sequence>MVLCAHGRPKGLPSGRVIGEEFGHRKPEDIVKLLTGHKKASERIGKDFNGKIVLSGCFTASGGPEGSKQDDPFAAKVLAVLRKKGYAKAVVVGMPGPSITAREDGEKAGDGQTMKRGDKHVLVNQNSVENIRKLDKLEAEEKKLAEKLTSTVDSYNKLVTPRNEADTEYTALKKQFETAKIATQLAPKAFLADRETLKLFKKIAAAKKTFEGLESKLSDAKKDYDKAKKAYDTKKKAIDDTGLRKTMWPRLPATSACAR</sequence>
<evidence type="ECO:0000313" key="2">
    <source>
        <dbReference type="EMBL" id="MFG6414829.1"/>
    </source>
</evidence>
<comment type="caution">
    <text evidence="2">The sequence shown here is derived from an EMBL/GenBank/DDBJ whole genome shotgun (WGS) entry which is preliminary data.</text>
</comment>
<gene>
    <name evidence="2" type="ORF">ACG02S_13090</name>
</gene>
<keyword evidence="1" id="KW-0175">Coiled coil</keyword>
<dbReference type="EMBL" id="JBIGHY010000004">
    <property type="protein sequence ID" value="MFG6414829.1"/>
    <property type="molecule type" value="Genomic_DNA"/>
</dbReference>
<evidence type="ECO:0000256" key="1">
    <source>
        <dbReference type="SAM" id="Coils"/>
    </source>
</evidence>
<protein>
    <submittedName>
        <fullName evidence="2">Uncharacterized protein</fullName>
    </submittedName>
</protein>
<feature type="coiled-coil region" evidence="1">
    <location>
        <begin position="203"/>
        <end position="237"/>
    </location>
</feature>
<dbReference type="Proteomes" id="UP001606300">
    <property type="component" value="Unassembled WGS sequence"/>
</dbReference>
<evidence type="ECO:0000313" key="3">
    <source>
        <dbReference type="Proteomes" id="UP001606300"/>
    </source>
</evidence>
<name>A0ABW7ENC9_9BURK</name>
<accession>A0ABW7ENC9</accession>